<feature type="region of interest" description="Disordered" evidence="1">
    <location>
        <begin position="564"/>
        <end position="633"/>
    </location>
</feature>
<feature type="compositionally biased region" description="Basic and acidic residues" evidence="1">
    <location>
        <begin position="623"/>
        <end position="633"/>
    </location>
</feature>
<evidence type="ECO:0000256" key="1">
    <source>
        <dbReference type="SAM" id="MobiDB-lite"/>
    </source>
</evidence>
<proteinExistence type="predicted"/>
<comment type="caution">
    <text evidence="2">The sequence shown here is derived from an EMBL/GenBank/DDBJ whole genome shotgun (WGS) entry which is preliminary data.</text>
</comment>
<evidence type="ECO:0000313" key="3">
    <source>
        <dbReference type="Proteomes" id="UP001610334"/>
    </source>
</evidence>
<feature type="compositionally biased region" description="Acidic residues" evidence="1">
    <location>
        <begin position="661"/>
        <end position="672"/>
    </location>
</feature>
<sequence>MRSRPVRANRTHVQSYNEDSGPEESSTEELGPDTQRTSLSLSLRPRDSNRIPVSYREDSSDDDIDDSPNGYPDIVLPTEIPNSASPTQQSTSARTRRSRTVRTRSQTQKTKRTPTKRRLGLGRPLNKRRKVEEPRDNFVGSGVIPPWQTLPYHVLFDIFLRASYPLISEGSAKRNPSASWLVDIALLCRSFHEPALAALYHSPPLIPATKSHGLLNLLARPQDSLSTNYINKIQELHVDVETILVYKSGPTLGYFDLPKLLEYTPQVKVIRLYHNSDFVVGIPSWQILRSKWVYPESLFASINSSSMRLYSWDWNARFMETQALLPLMLEIHRYSSFKSIQQLKILHLAAEDAEGDEVVGMTDDREHVLSMALNELTHLRRLDFQESSILNDHLLPKLPFNLKYLSINNCDDVTTSNFTLFLSTHGRSLRELSLSHNRHLSLAFITGLKESCQNLEKFVMDISIFDFSSFHDVEPHFEQLLAPSQVPTWPTTLQHLELIQLRKWDEKTAEAFFASLIEAAPDLPDLRRLIISAILKTGWRDRASFREKWIGNLERVFLRHSSPPNPRLRAIGRQTQDQGPTRASQAAARDEDASPSKRKSARIASRKYSDSEEDHSPSSQRPRAYDGDSDHELPAIQGMCDVVVIRIDNQRPRETQFNEGDFLDDELSGDEDWTGHDIDDGGGHSYAWR</sequence>
<dbReference type="PROSITE" id="PS51450">
    <property type="entry name" value="LRR"/>
    <property type="match status" value="1"/>
</dbReference>
<feature type="compositionally biased region" description="Acidic residues" evidence="1">
    <location>
        <begin position="20"/>
        <end position="31"/>
    </location>
</feature>
<dbReference type="EMBL" id="JBFXLT010000051">
    <property type="protein sequence ID" value="KAL2812109.1"/>
    <property type="molecule type" value="Genomic_DNA"/>
</dbReference>
<dbReference type="InterPro" id="IPR032675">
    <property type="entry name" value="LRR_dom_sf"/>
</dbReference>
<accession>A0ABR4H9H8</accession>
<feature type="compositionally biased region" description="Basic and acidic residues" evidence="1">
    <location>
        <begin position="673"/>
        <end position="682"/>
    </location>
</feature>
<feature type="compositionally biased region" description="Basic and acidic residues" evidence="1">
    <location>
        <begin position="607"/>
        <end position="616"/>
    </location>
</feature>
<feature type="compositionally biased region" description="Basic residues" evidence="1">
    <location>
        <begin position="1"/>
        <end position="10"/>
    </location>
</feature>
<dbReference type="Gene3D" id="3.80.10.10">
    <property type="entry name" value="Ribonuclease Inhibitor"/>
    <property type="match status" value="1"/>
</dbReference>
<dbReference type="SUPFAM" id="SSF52047">
    <property type="entry name" value="RNI-like"/>
    <property type="match status" value="1"/>
</dbReference>
<dbReference type="InterPro" id="IPR001611">
    <property type="entry name" value="Leu-rich_rpt"/>
</dbReference>
<dbReference type="Proteomes" id="UP001610334">
    <property type="component" value="Unassembled WGS sequence"/>
</dbReference>
<name>A0ABR4H9H8_9EURO</name>
<organism evidence="2 3">
    <name type="scientific">Aspergillus granulosus</name>
    <dbReference type="NCBI Taxonomy" id="176169"/>
    <lineage>
        <taxon>Eukaryota</taxon>
        <taxon>Fungi</taxon>
        <taxon>Dikarya</taxon>
        <taxon>Ascomycota</taxon>
        <taxon>Pezizomycotina</taxon>
        <taxon>Eurotiomycetes</taxon>
        <taxon>Eurotiomycetidae</taxon>
        <taxon>Eurotiales</taxon>
        <taxon>Aspergillaceae</taxon>
        <taxon>Aspergillus</taxon>
        <taxon>Aspergillus subgen. Nidulantes</taxon>
    </lineage>
</organism>
<feature type="compositionally biased region" description="Basic residues" evidence="1">
    <location>
        <begin position="596"/>
        <end position="605"/>
    </location>
</feature>
<keyword evidence="3" id="KW-1185">Reference proteome</keyword>
<feature type="compositionally biased region" description="Low complexity" evidence="1">
    <location>
        <begin position="83"/>
        <end position="93"/>
    </location>
</feature>
<feature type="region of interest" description="Disordered" evidence="1">
    <location>
        <begin position="656"/>
        <end position="689"/>
    </location>
</feature>
<protein>
    <recommendedName>
        <fullName evidence="4">F-box domain-containing protein</fullName>
    </recommendedName>
</protein>
<feature type="region of interest" description="Disordered" evidence="1">
    <location>
        <begin position="1"/>
        <end position="132"/>
    </location>
</feature>
<reference evidence="2 3" key="1">
    <citation type="submission" date="2024-07" db="EMBL/GenBank/DDBJ databases">
        <title>Section-level genome sequencing and comparative genomics of Aspergillus sections Usti and Cavernicolus.</title>
        <authorList>
            <consortium name="Lawrence Berkeley National Laboratory"/>
            <person name="Nybo J.L."/>
            <person name="Vesth T.C."/>
            <person name="Theobald S."/>
            <person name="Frisvad J.C."/>
            <person name="Larsen T.O."/>
            <person name="Kjaerboelling I."/>
            <person name="Rothschild-Mancinelli K."/>
            <person name="Lyhne E.K."/>
            <person name="Kogle M.E."/>
            <person name="Barry K."/>
            <person name="Clum A."/>
            <person name="Na H."/>
            <person name="Ledsgaard L."/>
            <person name="Lin J."/>
            <person name="Lipzen A."/>
            <person name="Kuo A."/>
            <person name="Riley R."/>
            <person name="Mondo S."/>
            <person name="Labutti K."/>
            <person name="Haridas S."/>
            <person name="Pangalinan J."/>
            <person name="Salamov A.A."/>
            <person name="Simmons B.A."/>
            <person name="Magnuson J.K."/>
            <person name="Chen J."/>
            <person name="Drula E."/>
            <person name="Henrissat B."/>
            <person name="Wiebenga A."/>
            <person name="Lubbers R.J."/>
            <person name="Gomes A.C."/>
            <person name="Makela M.R."/>
            <person name="Stajich J."/>
            <person name="Grigoriev I.V."/>
            <person name="Mortensen U.H."/>
            <person name="De Vries R.P."/>
            <person name="Baker S.E."/>
            <person name="Andersen M.R."/>
        </authorList>
    </citation>
    <scope>NUCLEOTIDE SEQUENCE [LARGE SCALE GENOMIC DNA]</scope>
    <source>
        <strain evidence="2 3">CBS 588.65</strain>
    </source>
</reference>
<evidence type="ECO:0008006" key="4">
    <source>
        <dbReference type="Google" id="ProtNLM"/>
    </source>
</evidence>
<feature type="compositionally biased region" description="Basic residues" evidence="1">
    <location>
        <begin position="109"/>
        <end position="129"/>
    </location>
</feature>
<evidence type="ECO:0000313" key="2">
    <source>
        <dbReference type="EMBL" id="KAL2812109.1"/>
    </source>
</evidence>
<gene>
    <name evidence="2" type="ORF">BJX63DRAFT_263187</name>
</gene>
<feature type="compositionally biased region" description="Polar residues" evidence="1">
    <location>
        <begin position="573"/>
        <end position="584"/>
    </location>
</feature>